<dbReference type="RefSeq" id="XP_002680858.1">
    <property type="nucleotide sequence ID" value="XM_002680812.1"/>
</dbReference>
<feature type="region of interest" description="Disordered" evidence="1">
    <location>
        <begin position="173"/>
        <end position="195"/>
    </location>
</feature>
<accession>D2V5H4</accession>
<feature type="region of interest" description="Disordered" evidence="1">
    <location>
        <begin position="432"/>
        <end position="452"/>
    </location>
</feature>
<dbReference type="AlphaFoldDB" id="D2V5H4"/>
<proteinExistence type="predicted"/>
<dbReference type="GeneID" id="8849578"/>
<organism evidence="3">
    <name type="scientific">Naegleria gruberi</name>
    <name type="common">Amoeba</name>
    <dbReference type="NCBI Taxonomy" id="5762"/>
    <lineage>
        <taxon>Eukaryota</taxon>
        <taxon>Discoba</taxon>
        <taxon>Heterolobosea</taxon>
        <taxon>Tetramitia</taxon>
        <taxon>Eutetramitia</taxon>
        <taxon>Vahlkampfiidae</taxon>
        <taxon>Naegleria</taxon>
    </lineage>
</organism>
<name>D2V5H4_NAEGR</name>
<protein>
    <submittedName>
        <fullName evidence="2">Predicted protein</fullName>
    </submittedName>
</protein>
<dbReference type="InParanoid" id="D2V5H4"/>
<evidence type="ECO:0000313" key="3">
    <source>
        <dbReference type="Proteomes" id="UP000006671"/>
    </source>
</evidence>
<sequence>MARKETPKDIVLGEPTEEGFTQNYESISCRLFDIRSEWAYILPADSASNSYQIKVEEIAKHSEPKLVISNVKHDYLEIAYEGINQDHECITVYNFIEKNSKKKKEGIEFNISEIPSKNKTLNLIISSYSRKSEDELHVKSESQYFVEDDNKSRKEINLEGSIQLNIDKSMLPCHKNNKNKTTRRTSGGASSKERINGPKRDINLVEIEPGKLRYFSYRWYKREVEFKLADQAEDSSVRCFHTVFCKNGMELQNDRIYILGEVLNQGVFDYYDYSHVDDEEFFFKHLLESSSGSYEYKIIRKEDGELSKEPFCPYETITEKADNCVNGNSFVIFIHKSNDMNGILTQFEWGKPVDNPTPLWKDTIIPPLEDDSQEHSLLFDSESSDSLIDMLSTSSNMYTHSEMFQNIMNVLTEIRQKQDVIAERMDNLESNNLLKRKHQDDEEKEDQEFLHPNKKVKTSLADEEFDNFLQFVKDFSCCECQVKEASLLTMNARDLFFNAPNMTNDKYVLKLLQTLASVFLECKENSCARKSINVIQLCRDIVTTYIEKKSHNENDHSFNFYKTLIETIVKLQPFSCGPKNECYSSLVMDLHDIYHPFMCDLSAKCLRLLITQLMEREDNQLDSISYLSDSILGFGIFQIIQDIPKTSKTLSILEMDIFTKANTKLGIYFFKNCVNNKSSETNNENLCESHLTRANELGSNDGKKYLASYYIRKSEYEKAFDLINNAQIDETSDIYIITYAHTNNMDEKQEKEFSNLLVECVYNDKTIHFDEIVKLLSKWKKFNHLTQLFYFQTEKYFNNPHNENSIHYIYELWDSLIQIDEQEEGLDEEELSNIHSWTIRLSILFNSNHRKFADHLLIYRKLNIDMYFDLLSIFNKFKYSRELHILEKLGLNIGTNNQKQERQFRGYIETQTDSTSLESEILTELDYIRKFSNCQPVDNYLYGCKKLTWKVENQDAVDYADYYISKEFETLEIIETVRSILNSNSRIIPFSSYDSVSLILLKLSRFIISDLYFYYEKTRPGLTEPTTLTRLSTKKNIETYSGYLIEILHSLRLTEINQEKIQYSLHGSDLFKNCILTGVYAISLAKLRFPSCFEGEERGKKIDTIYTSFYTVKYIDSIKHPKSLSSSVRCSNSDNRISINFDLALRDISIYELLYNLDKVHSDKRDHTSTKRLTTIAKKWFDLNKKLTSLKQTIEFPESVFNYLERVALEKDGTVTVPEDVKKLLFQLSSHPSPEIAYIGIYAQLSLKTMSQEEKQEKQTLLKSYLFERRKK</sequence>
<reference evidence="2 3" key="1">
    <citation type="journal article" date="2010" name="Cell">
        <title>The genome of Naegleria gruberi illuminates early eukaryotic versatility.</title>
        <authorList>
            <person name="Fritz-Laylin L.K."/>
            <person name="Prochnik S.E."/>
            <person name="Ginger M.L."/>
            <person name="Dacks J.B."/>
            <person name="Carpenter M.L."/>
            <person name="Field M.C."/>
            <person name="Kuo A."/>
            <person name="Paredez A."/>
            <person name="Chapman J."/>
            <person name="Pham J."/>
            <person name="Shu S."/>
            <person name="Neupane R."/>
            <person name="Cipriano M."/>
            <person name="Mancuso J."/>
            <person name="Tu H."/>
            <person name="Salamov A."/>
            <person name="Lindquist E."/>
            <person name="Shapiro H."/>
            <person name="Lucas S."/>
            <person name="Grigoriev I.V."/>
            <person name="Cande W.Z."/>
            <person name="Fulton C."/>
            <person name="Rokhsar D.S."/>
            <person name="Dawson S.C."/>
        </authorList>
    </citation>
    <scope>NUCLEOTIDE SEQUENCE [LARGE SCALE GENOMIC DNA]</scope>
    <source>
        <strain evidence="2 3">NEG-M</strain>
    </source>
</reference>
<keyword evidence="3" id="KW-1185">Reference proteome</keyword>
<dbReference type="VEuPathDB" id="AmoebaDB:NAEGRDRAFT_46681"/>
<evidence type="ECO:0000313" key="2">
    <source>
        <dbReference type="EMBL" id="EFC48114.1"/>
    </source>
</evidence>
<dbReference type="KEGG" id="ngr:NAEGRDRAFT_46681"/>
<gene>
    <name evidence="2" type="ORF">NAEGRDRAFT_46681</name>
</gene>
<dbReference type="EMBL" id="GG738852">
    <property type="protein sequence ID" value="EFC48114.1"/>
    <property type="molecule type" value="Genomic_DNA"/>
</dbReference>
<dbReference type="Proteomes" id="UP000006671">
    <property type="component" value="Unassembled WGS sequence"/>
</dbReference>
<evidence type="ECO:0000256" key="1">
    <source>
        <dbReference type="SAM" id="MobiDB-lite"/>
    </source>
</evidence>